<reference evidence="8 9" key="1">
    <citation type="journal article" date="2016" name="G3 (Bethesda)">
        <title>First Draft Assembly and Annotation of the Genome of a California Endemic Oak Quercus lobata Nee (Fagaceae).</title>
        <authorList>
            <person name="Sork V.L."/>
            <person name="Fitz-Gibbon S.T."/>
            <person name="Puiu D."/>
            <person name="Crepeau M."/>
            <person name="Gugger P.F."/>
            <person name="Sherman R."/>
            <person name="Stevens K."/>
            <person name="Langley C.H."/>
            <person name="Pellegrini M."/>
            <person name="Salzberg S.L."/>
        </authorList>
    </citation>
    <scope>NUCLEOTIDE SEQUENCE [LARGE SCALE GENOMIC DNA]</scope>
    <source>
        <strain evidence="8 9">cv. SW786</strain>
    </source>
</reference>
<evidence type="ECO:0000256" key="4">
    <source>
        <dbReference type="ARBA" id="ARBA00022833"/>
    </source>
</evidence>
<keyword evidence="2 6" id="KW-0479">Metal-binding</keyword>
<dbReference type="InterPro" id="IPR006564">
    <property type="entry name" value="Znf_PMZ"/>
</dbReference>
<comment type="similarity">
    <text evidence="1 6">Belongs to the FHY3/FAR1 family.</text>
</comment>
<organism evidence="8 9">
    <name type="scientific">Quercus lobata</name>
    <name type="common">Valley oak</name>
    <dbReference type="NCBI Taxonomy" id="97700"/>
    <lineage>
        <taxon>Eukaryota</taxon>
        <taxon>Viridiplantae</taxon>
        <taxon>Streptophyta</taxon>
        <taxon>Embryophyta</taxon>
        <taxon>Tracheophyta</taxon>
        <taxon>Spermatophyta</taxon>
        <taxon>Magnoliopsida</taxon>
        <taxon>eudicotyledons</taxon>
        <taxon>Gunneridae</taxon>
        <taxon>Pentapetalae</taxon>
        <taxon>rosids</taxon>
        <taxon>fabids</taxon>
        <taxon>Fagales</taxon>
        <taxon>Fagaceae</taxon>
        <taxon>Quercus</taxon>
    </lineage>
</organism>
<dbReference type="InterPro" id="IPR007527">
    <property type="entry name" value="Znf_SWIM"/>
</dbReference>
<dbReference type="SMART" id="SM00575">
    <property type="entry name" value="ZnF_PMZ"/>
    <property type="match status" value="1"/>
</dbReference>
<dbReference type="Gramene" id="QL05p086256:mrna">
    <property type="protein sequence ID" value="QL05p086256:mrna"/>
    <property type="gene ID" value="QL05p086256"/>
</dbReference>
<dbReference type="GO" id="GO:0005634">
    <property type="term" value="C:nucleus"/>
    <property type="evidence" value="ECO:0007669"/>
    <property type="project" value="UniProtKB-SubCell"/>
</dbReference>
<evidence type="ECO:0000313" key="9">
    <source>
        <dbReference type="Proteomes" id="UP000594261"/>
    </source>
</evidence>
<sequence>MALPILERNVSQTHSYVVGVFNQYGIYEVMWNPLDETLSCSCRKFKSFGILCRHGLKVLDVLDIKLIPNRYIMKRWRRDAKDGSGKNCTTHNIKLDTRLEYVDWNCKANVEEDIIRPSNDFADKENQCDSITIVPKGIKKREICRNKKHRTKSWIEKMSKPKEGISKKQTKKRKVQEEIYAHDIMAQKKTEDISSRNITSFTQLLMSASTSFASHQGGSSASVALASHFESIASVAAVIVIDFTNSKILRMLPIDPTKKKTCTRHICDGDLVIVYEMHDNMKAVKEYGEESSWIQVYKIDLRANTIASNLNSNFEYLNVYLKPLKFSRHGKKVLLVYCKNLFWYDRKQKKQEA</sequence>
<dbReference type="GO" id="GO:0008270">
    <property type="term" value="F:zinc ion binding"/>
    <property type="evidence" value="ECO:0007669"/>
    <property type="project" value="UniProtKB-UniRule"/>
</dbReference>
<evidence type="ECO:0000256" key="2">
    <source>
        <dbReference type="ARBA" id="ARBA00022723"/>
    </source>
</evidence>
<evidence type="ECO:0000256" key="5">
    <source>
        <dbReference type="PROSITE-ProRule" id="PRU00325"/>
    </source>
</evidence>
<evidence type="ECO:0000256" key="3">
    <source>
        <dbReference type="ARBA" id="ARBA00022771"/>
    </source>
</evidence>
<dbReference type="Proteomes" id="UP000594261">
    <property type="component" value="Chromosome 5"/>
</dbReference>
<evidence type="ECO:0000256" key="6">
    <source>
        <dbReference type="RuleBase" id="RU367018"/>
    </source>
</evidence>
<dbReference type="PANTHER" id="PTHR31669">
    <property type="entry name" value="PROTEIN FAR1-RELATED SEQUENCE 10-RELATED"/>
    <property type="match status" value="1"/>
</dbReference>
<dbReference type="Pfam" id="PF04434">
    <property type="entry name" value="SWIM"/>
    <property type="match status" value="1"/>
</dbReference>
<keyword evidence="4 6" id="KW-0862">Zinc</keyword>
<keyword evidence="9" id="KW-1185">Reference proteome</keyword>
<dbReference type="InParanoid" id="A0A7N2LVM9"/>
<dbReference type="GO" id="GO:0006355">
    <property type="term" value="P:regulation of DNA-templated transcription"/>
    <property type="evidence" value="ECO:0007669"/>
    <property type="project" value="UniProtKB-UniRule"/>
</dbReference>
<accession>A0A7N2LVM9</accession>
<proteinExistence type="inferred from homology"/>
<keyword evidence="6" id="KW-0539">Nucleus</keyword>
<comment type="subcellular location">
    <subcellularLocation>
        <location evidence="6">Nucleus</location>
    </subcellularLocation>
</comment>
<dbReference type="EnsemblPlants" id="QL05p086256:mrna">
    <property type="protein sequence ID" value="QL05p086256:mrna"/>
    <property type="gene ID" value="QL05p086256"/>
</dbReference>
<feature type="domain" description="SWIM-type" evidence="7">
    <location>
        <begin position="27"/>
        <end position="63"/>
    </location>
</feature>
<dbReference type="AlphaFoldDB" id="A0A7N2LVM9"/>
<evidence type="ECO:0000259" key="7">
    <source>
        <dbReference type="PROSITE" id="PS50966"/>
    </source>
</evidence>
<evidence type="ECO:0000256" key="1">
    <source>
        <dbReference type="ARBA" id="ARBA00005889"/>
    </source>
</evidence>
<dbReference type="EMBL" id="LRBV02000005">
    <property type="status" value="NOT_ANNOTATED_CDS"/>
    <property type="molecule type" value="Genomic_DNA"/>
</dbReference>
<reference evidence="8" key="2">
    <citation type="submission" date="2021-01" db="UniProtKB">
        <authorList>
            <consortium name="EnsemblPlants"/>
        </authorList>
    </citation>
    <scope>IDENTIFICATION</scope>
</reference>
<protein>
    <recommendedName>
        <fullName evidence="6">Protein FAR1-RELATED SEQUENCE</fullName>
    </recommendedName>
</protein>
<name>A0A7N2LVM9_QUELO</name>
<dbReference type="InterPro" id="IPR031052">
    <property type="entry name" value="FHY3/FAR1"/>
</dbReference>
<keyword evidence="3 5" id="KW-0863">Zinc-finger</keyword>
<dbReference type="PROSITE" id="PS50966">
    <property type="entry name" value="ZF_SWIM"/>
    <property type="match status" value="1"/>
</dbReference>
<evidence type="ECO:0000313" key="8">
    <source>
        <dbReference type="EnsemblPlants" id="QL05p086256:mrna"/>
    </source>
</evidence>
<dbReference type="PANTHER" id="PTHR31669:SF281">
    <property type="entry name" value="PROTEIN FAR1-RELATED SEQUENCE"/>
    <property type="match status" value="1"/>
</dbReference>
<comment type="function">
    <text evidence="6">Putative transcription activator involved in regulating light control of development.</text>
</comment>